<dbReference type="InterPro" id="IPR036397">
    <property type="entry name" value="RNaseH_sf"/>
</dbReference>
<dbReference type="Gene3D" id="1.10.340.70">
    <property type="match status" value="1"/>
</dbReference>
<keyword evidence="4" id="KW-1185">Reference proteome</keyword>
<feature type="non-terminal residue" evidence="3">
    <location>
        <position position="1"/>
    </location>
</feature>
<dbReference type="Gene3D" id="3.30.420.10">
    <property type="entry name" value="Ribonuclease H-like superfamily/Ribonuclease H"/>
    <property type="match status" value="2"/>
</dbReference>
<feature type="domain" description="Integrase zinc-binding" evidence="2">
    <location>
        <begin position="152"/>
        <end position="204"/>
    </location>
</feature>
<evidence type="ECO:0000313" key="4">
    <source>
        <dbReference type="Proteomes" id="UP000257109"/>
    </source>
</evidence>
<dbReference type="STRING" id="157652.A0A371E9T0"/>
<evidence type="ECO:0000259" key="2">
    <source>
        <dbReference type="Pfam" id="PF17921"/>
    </source>
</evidence>
<dbReference type="Pfam" id="PF13456">
    <property type="entry name" value="RVT_3"/>
    <property type="match status" value="1"/>
</dbReference>
<dbReference type="OrthoDB" id="2016337at2759"/>
<accession>A0A371E9T0</accession>
<comment type="caution">
    <text evidence="3">The sequence shown here is derived from an EMBL/GenBank/DDBJ whole genome shotgun (WGS) entry which is preliminary data.</text>
</comment>
<sequence>MAKYEACAMEISMALKFQAKIVKVYGDSTLVIHQLRGEWETRDVKLMPYHSYIKQLMEWFKKITFQHIPCEENKMADTLANLSSMFKINQGRDVPVIRIRRQVQPTYCQEIEEEADGKPWYYGIKGYIKDKEYPHGITKNNKRTLKILAMEAKEILEEIHEGAFRTHANRHAMARNVSRARYYWTKMEADCYDHVRKCHKCQIYSDNVHVANASKCLGNALALHNVIEATLYAIVTRNVVVKFIKRGLICQYGLPGHIITNNGTNLNNKMMEELCNQFKIRHCPKMNGVVQVANKNIKKIIQKMVVTYKDWQDMLSFSLHGYRTLSCSSTRATPYSLVYDMETILPIEVEISSLRVLVEAKLEEAKRVQNTLQSIKPHSRKEINRPLSWSTLSTTNEMSFRQEVLKKIIPVQKDYRGKWTPNYEGLYVVRKIFLGGAMILTNMDGEDLLHPVNSDAVKKFYP</sequence>
<protein>
    <submittedName>
        <fullName evidence="3">Retrovirus-related Pol polyprotein</fullName>
    </submittedName>
</protein>
<proteinExistence type="predicted"/>
<organism evidence="3 4">
    <name type="scientific">Mucuna pruriens</name>
    <name type="common">Velvet bean</name>
    <name type="synonym">Dolichos pruriens</name>
    <dbReference type="NCBI Taxonomy" id="157652"/>
    <lineage>
        <taxon>Eukaryota</taxon>
        <taxon>Viridiplantae</taxon>
        <taxon>Streptophyta</taxon>
        <taxon>Embryophyta</taxon>
        <taxon>Tracheophyta</taxon>
        <taxon>Spermatophyta</taxon>
        <taxon>Magnoliopsida</taxon>
        <taxon>eudicotyledons</taxon>
        <taxon>Gunneridae</taxon>
        <taxon>Pentapetalae</taxon>
        <taxon>rosids</taxon>
        <taxon>fabids</taxon>
        <taxon>Fabales</taxon>
        <taxon>Fabaceae</taxon>
        <taxon>Papilionoideae</taxon>
        <taxon>50 kb inversion clade</taxon>
        <taxon>NPAAA clade</taxon>
        <taxon>indigoferoid/millettioid clade</taxon>
        <taxon>Phaseoleae</taxon>
        <taxon>Mucuna</taxon>
    </lineage>
</organism>
<dbReference type="Pfam" id="PF17921">
    <property type="entry name" value="Integrase_H2C2"/>
    <property type="match status" value="1"/>
</dbReference>
<evidence type="ECO:0000259" key="1">
    <source>
        <dbReference type="Pfam" id="PF13456"/>
    </source>
</evidence>
<feature type="domain" description="RNase H type-1" evidence="1">
    <location>
        <begin position="2"/>
        <end position="82"/>
    </location>
</feature>
<dbReference type="InterPro" id="IPR002156">
    <property type="entry name" value="RNaseH_domain"/>
</dbReference>
<dbReference type="SUPFAM" id="SSF53098">
    <property type="entry name" value="Ribonuclease H-like"/>
    <property type="match status" value="2"/>
</dbReference>
<dbReference type="CDD" id="cd09279">
    <property type="entry name" value="RNase_HI_like"/>
    <property type="match status" value="1"/>
</dbReference>
<gene>
    <name evidence="3" type="primary">POL</name>
    <name evidence="3" type="ORF">CR513_58866</name>
</gene>
<dbReference type="EMBL" id="QJKJ01015296">
    <property type="protein sequence ID" value="RDX62767.1"/>
    <property type="molecule type" value="Genomic_DNA"/>
</dbReference>
<dbReference type="GO" id="GO:0004523">
    <property type="term" value="F:RNA-DNA hybrid ribonuclease activity"/>
    <property type="evidence" value="ECO:0007669"/>
    <property type="project" value="InterPro"/>
</dbReference>
<dbReference type="PANTHER" id="PTHR48475">
    <property type="entry name" value="RIBONUCLEASE H"/>
    <property type="match status" value="1"/>
</dbReference>
<dbReference type="Proteomes" id="UP000257109">
    <property type="component" value="Unassembled WGS sequence"/>
</dbReference>
<dbReference type="AlphaFoldDB" id="A0A371E9T0"/>
<dbReference type="InterPro" id="IPR041588">
    <property type="entry name" value="Integrase_H2C2"/>
</dbReference>
<name>A0A371E9T0_MUCPR</name>
<dbReference type="InterPro" id="IPR012337">
    <property type="entry name" value="RNaseH-like_sf"/>
</dbReference>
<evidence type="ECO:0000313" key="3">
    <source>
        <dbReference type="EMBL" id="RDX62767.1"/>
    </source>
</evidence>
<reference evidence="3" key="1">
    <citation type="submission" date="2018-05" db="EMBL/GenBank/DDBJ databases">
        <title>Draft genome of Mucuna pruriens seed.</title>
        <authorList>
            <person name="Nnadi N.E."/>
            <person name="Vos R."/>
            <person name="Hasami M.H."/>
            <person name="Devisetty U.K."/>
            <person name="Aguiy J.C."/>
        </authorList>
    </citation>
    <scope>NUCLEOTIDE SEQUENCE [LARGE SCALE GENOMIC DNA]</scope>
    <source>
        <strain evidence="3">JCA_2017</strain>
    </source>
</reference>
<dbReference type="PANTHER" id="PTHR48475:SF1">
    <property type="entry name" value="RNASE H TYPE-1 DOMAIN-CONTAINING PROTEIN"/>
    <property type="match status" value="1"/>
</dbReference>
<dbReference type="GO" id="GO:0003676">
    <property type="term" value="F:nucleic acid binding"/>
    <property type="evidence" value="ECO:0007669"/>
    <property type="project" value="InterPro"/>
</dbReference>